<dbReference type="AlphaFoldDB" id="A0A6A6DN80"/>
<dbReference type="InterPro" id="IPR023797">
    <property type="entry name" value="RNA3'_phos_cyclase_dom"/>
</dbReference>
<dbReference type="OrthoDB" id="25029at2759"/>
<proteinExistence type="predicted"/>
<feature type="domain" description="RNA 3'-terminal phosphate cyclase" evidence="1">
    <location>
        <begin position="12"/>
        <end position="379"/>
    </location>
</feature>
<name>A0A6A6DN80_9PEZI</name>
<accession>A0A6A6DN80</accession>
<reference evidence="2" key="1">
    <citation type="journal article" date="2020" name="Stud. Mycol.">
        <title>101 Dothideomycetes genomes: a test case for predicting lifestyles and emergence of pathogens.</title>
        <authorList>
            <person name="Haridas S."/>
            <person name="Albert R."/>
            <person name="Binder M."/>
            <person name="Bloem J."/>
            <person name="Labutti K."/>
            <person name="Salamov A."/>
            <person name="Andreopoulos B."/>
            <person name="Baker S."/>
            <person name="Barry K."/>
            <person name="Bills G."/>
            <person name="Bluhm B."/>
            <person name="Cannon C."/>
            <person name="Castanera R."/>
            <person name="Culley D."/>
            <person name="Daum C."/>
            <person name="Ezra D."/>
            <person name="Gonzalez J."/>
            <person name="Henrissat B."/>
            <person name="Kuo A."/>
            <person name="Liang C."/>
            <person name="Lipzen A."/>
            <person name="Lutzoni F."/>
            <person name="Magnuson J."/>
            <person name="Mondo S."/>
            <person name="Nolan M."/>
            <person name="Ohm R."/>
            <person name="Pangilinan J."/>
            <person name="Park H.-J."/>
            <person name="Ramirez L."/>
            <person name="Alfaro M."/>
            <person name="Sun H."/>
            <person name="Tritt A."/>
            <person name="Yoshinaga Y."/>
            <person name="Zwiers L.-H."/>
            <person name="Turgeon B."/>
            <person name="Goodwin S."/>
            <person name="Spatafora J."/>
            <person name="Crous P."/>
            <person name="Grigoriev I."/>
        </authorList>
    </citation>
    <scope>NUCLEOTIDE SEQUENCE</scope>
    <source>
        <strain evidence="2">CBS 207.26</strain>
    </source>
</reference>
<keyword evidence="3" id="KW-1185">Reference proteome</keyword>
<dbReference type="Pfam" id="PF01137">
    <property type="entry name" value="RTC"/>
    <property type="match status" value="1"/>
</dbReference>
<evidence type="ECO:0000313" key="3">
    <source>
        <dbReference type="Proteomes" id="UP000800200"/>
    </source>
</evidence>
<protein>
    <submittedName>
        <fullName evidence="2">RNA 3'-terminal phosphate cyclase</fullName>
    </submittedName>
</protein>
<dbReference type="InterPro" id="IPR000228">
    <property type="entry name" value="RNA3'_term_phos_cyc"/>
</dbReference>
<dbReference type="PANTHER" id="PTHR11096">
    <property type="entry name" value="RNA 3' TERMINAL PHOSPHATE CYCLASE"/>
    <property type="match status" value="1"/>
</dbReference>
<evidence type="ECO:0000313" key="2">
    <source>
        <dbReference type="EMBL" id="KAF2179400.1"/>
    </source>
</evidence>
<dbReference type="GO" id="GO:0005634">
    <property type="term" value="C:nucleus"/>
    <property type="evidence" value="ECO:0007669"/>
    <property type="project" value="TreeGrafter"/>
</dbReference>
<dbReference type="InterPro" id="IPR036553">
    <property type="entry name" value="RPTC_insert"/>
</dbReference>
<dbReference type="GO" id="GO:0003963">
    <property type="term" value="F:RNA-3'-phosphate cyclase activity"/>
    <property type="evidence" value="ECO:0007669"/>
    <property type="project" value="TreeGrafter"/>
</dbReference>
<gene>
    <name evidence="2" type="ORF">K469DRAFT_730674</name>
</gene>
<dbReference type="Gene3D" id="3.30.360.20">
    <property type="entry name" value="RNA 3'-terminal phosphate cyclase, insert domain"/>
    <property type="match status" value="1"/>
</dbReference>
<dbReference type="FunFam" id="3.65.10.20:FF:000013">
    <property type="entry name" value="TatD related DNase"/>
    <property type="match status" value="1"/>
</dbReference>
<dbReference type="GO" id="GO:0006396">
    <property type="term" value="P:RNA processing"/>
    <property type="evidence" value="ECO:0007669"/>
    <property type="project" value="InterPro"/>
</dbReference>
<organism evidence="2 3">
    <name type="scientific">Zopfia rhizophila CBS 207.26</name>
    <dbReference type="NCBI Taxonomy" id="1314779"/>
    <lineage>
        <taxon>Eukaryota</taxon>
        <taxon>Fungi</taxon>
        <taxon>Dikarya</taxon>
        <taxon>Ascomycota</taxon>
        <taxon>Pezizomycotina</taxon>
        <taxon>Dothideomycetes</taxon>
        <taxon>Dothideomycetes incertae sedis</taxon>
        <taxon>Zopfiaceae</taxon>
        <taxon>Zopfia</taxon>
    </lineage>
</organism>
<dbReference type="Proteomes" id="UP000800200">
    <property type="component" value="Unassembled WGS sequence"/>
</dbReference>
<dbReference type="EMBL" id="ML994667">
    <property type="protein sequence ID" value="KAF2179400.1"/>
    <property type="molecule type" value="Genomic_DNA"/>
</dbReference>
<dbReference type="InterPro" id="IPR037136">
    <property type="entry name" value="RNA3'_phos_cyclase_dom_sf"/>
</dbReference>
<evidence type="ECO:0000259" key="1">
    <source>
        <dbReference type="Pfam" id="PF01137"/>
    </source>
</evidence>
<sequence length="421" mass="46128">MASPVHLEGTTLEGGGQLLRIAIGLSSLTKTPIRITNIRGKRSGGGGLKAQHLSSVQWLGKASNAKLSGVGLKSKEITFTPSTNLLQTMEFHERAPSSALATQITQTTPGSINLVFQAILPYLLFWGSEISQQHGLDCVRPIRVRITGGTNVSNSPSYDYISQVLLPMLSLIGIPKVETELHSRGWSQGGSKLGAVSYTITPLAPNETIPAFNLTDRGRIQSIKATILAPKVCESHFRDELDVMFSKRRNAIFGNRDPEVEIYFEDSRHDKRFYLLLVATATNGYKLGRDWLYDHGIRAGRIDTAISKLAKKVVNDLIAEIEHGGCVDEYMRDQLVVFQALAKGKSKVFGGRKNGFLVEPSLHTKTAQWVANEMIGVKFDEEGGCEGIGYTVGDVFFERGEKRKGEEELVEVVEAIKGLGI</sequence>
<dbReference type="PANTHER" id="PTHR11096:SF0">
    <property type="entry name" value="RNA 3'-TERMINAL PHOSPHATE CYCLASE"/>
    <property type="match status" value="1"/>
</dbReference>
<dbReference type="SUPFAM" id="SSF55205">
    <property type="entry name" value="EPT/RTPC-like"/>
    <property type="match status" value="1"/>
</dbReference>
<dbReference type="InterPro" id="IPR013792">
    <property type="entry name" value="RNA3'P_cycl/enolpyr_Trfase_a/b"/>
</dbReference>
<dbReference type="Gene3D" id="3.65.10.20">
    <property type="entry name" value="RNA 3'-terminal phosphate cyclase domain"/>
    <property type="match status" value="1"/>
</dbReference>